<keyword evidence="1" id="KW-1185">Reference proteome</keyword>
<dbReference type="GeneID" id="113729430"/>
<evidence type="ECO:0000313" key="1">
    <source>
        <dbReference type="Proteomes" id="UP001652660"/>
    </source>
</evidence>
<dbReference type="AlphaFoldDB" id="A0A6P6W289"/>
<gene>
    <name evidence="2" type="primary">LOC113729430</name>
</gene>
<dbReference type="Proteomes" id="UP001652660">
    <property type="component" value="Chromosome 2e"/>
</dbReference>
<sequence length="292" mass="34153">MNVEICSTIKLVKYLYKYVYKGHDRVSFHIYSENNPGNIDEMKDFQTGRWVAAAEAFWCIYKFNLNEMTPAVYTLQLHLPEFFVWKPTKKKWIERKRKRVIGRVVTVAPNEGERYYLRLLLSHVHAFTCFEDLLTVNGKLMLSYREAVFQIGLLQSDKHMEDTLNEAAAFQMSSSLRTLFAILLAYCSPSNPKVLWEKYETEIRDFEKAKSFSAQNVEQIRRCVLLDINKSLEQMGKNVNDYHLVPGGFILNHDERLTREIQSELSIQFTEQDLLLPSKLNIGQRFAYGVIL</sequence>
<organism evidence="1 2">
    <name type="scientific">Coffea arabica</name>
    <name type="common">Arabian coffee</name>
    <dbReference type="NCBI Taxonomy" id="13443"/>
    <lineage>
        <taxon>Eukaryota</taxon>
        <taxon>Viridiplantae</taxon>
        <taxon>Streptophyta</taxon>
        <taxon>Embryophyta</taxon>
        <taxon>Tracheophyta</taxon>
        <taxon>Spermatophyta</taxon>
        <taxon>Magnoliopsida</taxon>
        <taxon>eudicotyledons</taxon>
        <taxon>Gunneridae</taxon>
        <taxon>Pentapetalae</taxon>
        <taxon>asterids</taxon>
        <taxon>lamiids</taxon>
        <taxon>Gentianales</taxon>
        <taxon>Rubiaceae</taxon>
        <taxon>Ixoroideae</taxon>
        <taxon>Gardenieae complex</taxon>
        <taxon>Bertiereae - Coffeeae clade</taxon>
        <taxon>Coffeeae</taxon>
        <taxon>Coffea</taxon>
    </lineage>
</organism>
<dbReference type="PANTHER" id="PTHR10492:SF94">
    <property type="entry name" value="ATP-DEPENDENT DNA HELICASE"/>
    <property type="match status" value="1"/>
</dbReference>
<protein>
    <recommendedName>
        <fullName evidence="3">Helitron helicase-like domain-containing protein</fullName>
    </recommendedName>
</protein>
<dbReference type="RefSeq" id="XP_027109529.2">
    <property type="nucleotide sequence ID" value="XM_027253728.2"/>
</dbReference>
<dbReference type="OrthoDB" id="2439059at2759"/>
<reference evidence="2" key="2">
    <citation type="submission" date="2025-08" db="UniProtKB">
        <authorList>
            <consortium name="RefSeq"/>
        </authorList>
    </citation>
    <scope>IDENTIFICATION</scope>
    <source>
        <tissue evidence="2">Leaves</tissue>
    </source>
</reference>
<name>A0A6P6W289_COFAR</name>
<dbReference type="PANTHER" id="PTHR10492">
    <property type="match status" value="1"/>
</dbReference>
<proteinExistence type="predicted"/>
<evidence type="ECO:0000313" key="2">
    <source>
        <dbReference type="RefSeq" id="XP_027109529.2"/>
    </source>
</evidence>
<accession>A0A6P6W289</accession>
<evidence type="ECO:0008006" key="3">
    <source>
        <dbReference type="Google" id="ProtNLM"/>
    </source>
</evidence>
<reference evidence="1" key="1">
    <citation type="journal article" date="2025" name="Foods">
        <title>Unveiling the Microbial Signatures of Arabica Coffee Cherries: Insights into Ripeness Specific Diversity, Functional Traits, and Implications for Quality and Safety.</title>
        <authorList>
            <consortium name="RefSeq"/>
            <person name="Tenea G.N."/>
            <person name="Cifuentes V."/>
            <person name="Reyes P."/>
            <person name="Cevallos-Vallejos M."/>
        </authorList>
    </citation>
    <scope>NUCLEOTIDE SEQUENCE [LARGE SCALE GENOMIC DNA]</scope>
</reference>